<dbReference type="InterPro" id="IPR000223">
    <property type="entry name" value="Pept_S26A_signal_pept_1"/>
</dbReference>
<evidence type="ECO:0000313" key="8">
    <source>
        <dbReference type="EMBL" id="GAA3557850.1"/>
    </source>
</evidence>
<keyword evidence="5 6" id="KW-0378">Hydrolase</keyword>
<dbReference type="Proteomes" id="UP001500954">
    <property type="component" value="Unassembled WGS sequence"/>
</dbReference>
<evidence type="ECO:0000256" key="5">
    <source>
        <dbReference type="ARBA" id="ARBA00022801"/>
    </source>
</evidence>
<evidence type="ECO:0000256" key="3">
    <source>
        <dbReference type="ARBA" id="ARBA00013208"/>
    </source>
</evidence>
<comment type="similarity">
    <text evidence="2 6">Belongs to the peptidase S26 family.</text>
</comment>
<comment type="subcellular location">
    <subcellularLocation>
        <location evidence="6">Membrane</location>
        <topology evidence="6">Single-pass type II membrane protein</topology>
    </subcellularLocation>
</comment>
<evidence type="ECO:0000256" key="4">
    <source>
        <dbReference type="ARBA" id="ARBA00019232"/>
    </source>
</evidence>
<accession>A0ABP6WWN9</accession>
<dbReference type="PRINTS" id="PR00727">
    <property type="entry name" value="LEADERPTASE"/>
</dbReference>
<sequence length="313" mass="36666">MVDIYIIPSASMNNTLYTNDVILVNKLKYGPKLPRSPFEIPWINIAFYFNDRAKQRINEKWWIYKRLSGTINIKNGDVVVFTMFKDDMVIVKRCMGIAGDTLAIRRGDVYIGENILSPSNQILNTYEFSVNNRRVFYNKLDSIDLNIALNRTRSNHFRTTLSLQEKSELERLGDVKGLKKVTDTLTSKSEVYPNSEYNCWNRDEYGPFVVPKKGMTISLTLENYALYHKAINEHEKVSIKTKEDKYTVNGTEVTTYTFKQNYYFMMGDNRNGSMDSRVWGIVPEERIIGKVQCVLWSNYQDTFQWNRFFKKVE</sequence>
<reference evidence="9" key="1">
    <citation type="journal article" date="2019" name="Int. J. Syst. Evol. Microbiol.">
        <title>The Global Catalogue of Microorganisms (GCM) 10K type strain sequencing project: providing services to taxonomists for standard genome sequencing and annotation.</title>
        <authorList>
            <consortium name="The Broad Institute Genomics Platform"/>
            <consortium name="The Broad Institute Genome Sequencing Center for Infectious Disease"/>
            <person name="Wu L."/>
            <person name="Ma J."/>
        </authorList>
    </citation>
    <scope>NUCLEOTIDE SEQUENCE [LARGE SCALE GENOMIC DNA]</scope>
    <source>
        <strain evidence="9">JCM 17111</strain>
    </source>
</reference>
<dbReference type="InterPro" id="IPR019533">
    <property type="entry name" value="Peptidase_S26"/>
</dbReference>
<keyword evidence="9" id="KW-1185">Reference proteome</keyword>
<organism evidence="8 9">
    <name type="scientific">Snuella lapsa</name>
    <dbReference type="NCBI Taxonomy" id="870481"/>
    <lineage>
        <taxon>Bacteria</taxon>
        <taxon>Pseudomonadati</taxon>
        <taxon>Bacteroidota</taxon>
        <taxon>Flavobacteriia</taxon>
        <taxon>Flavobacteriales</taxon>
        <taxon>Flavobacteriaceae</taxon>
        <taxon>Snuella</taxon>
    </lineage>
</organism>
<name>A0ABP6WWN9_9FLAO</name>
<dbReference type="Pfam" id="PF10502">
    <property type="entry name" value="Peptidase_S26"/>
    <property type="match status" value="2"/>
</dbReference>
<feature type="domain" description="Peptidase S26" evidence="7">
    <location>
        <begin position="232"/>
        <end position="296"/>
    </location>
</feature>
<dbReference type="EMBL" id="BAABCY010000017">
    <property type="protein sequence ID" value="GAA3557850.1"/>
    <property type="molecule type" value="Genomic_DNA"/>
</dbReference>
<comment type="catalytic activity">
    <reaction evidence="1 6">
        <text>Cleavage of hydrophobic, N-terminal signal or leader sequences from secreted and periplasmic proteins.</text>
        <dbReference type="EC" id="3.4.21.89"/>
    </reaction>
</comment>
<gene>
    <name evidence="8" type="ORF">GCM10022395_06420</name>
</gene>
<dbReference type="Gene3D" id="2.10.109.10">
    <property type="entry name" value="Umud Fragment, subunit A"/>
    <property type="match status" value="1"/>
</dbReference>
<dbReference type="PANTHER" id="PTHR43390">
    <property type="entry name" value="SIGNAL PEPTIDASE I"/>
    <property type="match status" value="1"/>
</dbReference>
<dbReference type="InterPro" id="IPR036286">
    <property type="entry name" value="LexA/Signal_pep-like_sf"/>
</dbReference>
<dbReference type="NCBIfam" id="TIGR02227">
    <property type="entry name" value="sigpep_I_bact"/>
    <property type="match status" value="2"/>
</dbReference>
<dbReference type="PANTHER" id="PTHR43390:SF1">
    <property type="entry name" value="CHLOROPLAST PROCESSING PEPTIDASE"/>
    <property type="match status" value="1"/>
</dbReference>
<evidence type="ECO:0000259" key="7">
    <source>
        <dbReference type="Pfam" id="PF10502"/>
    </source>
</evidence>
<evidence type="ECO:0000256" key="1">
    <source>
        <dbReference type="ARBA" id="ARBA00000677"/>
    </source>
</evidence>
<evidence type="ECO:0000256" key="6">
    <source>
        <dbReference type="RuleBase" id="RU362042"/>
    </source>
</evidence>
<dbReference type="CDD" id="cd06530">
    <property type="entry name" value="S26_SPase_I"/>
    <property type="match status" value="2"/>
</dbReference>
<dbReference type="SUPFAM" id="SSF51306">
    <property type="entry name" value="LexA/Signal peptidase"/>
    <property type="match status" value="1"/>
</dbReference>
<keyword evidence="6" id="KW-0645">Protease</keyword>
<dbReference type="EC" id="3.4.21.89" evidence="3 6"/>
<feature type="domain" description="Peptidase S26" evidence="7">
    <location>
        <begin position="4"/>
        <end position="120"/>
    </location>
</feature>
<comment type="caution">
    <text evidence="8">The sequence shown here is derived from an EMBL/GenBank/DDBJ whole genome shotgun (WGS) entry which is preliminary data.</text>
</comment>
<evidence type="ECO:0000256" key="2">
    <source>
        <dbReference type="ARBA" id="ARBA00009370"/>
    </source>
</evidence>
<proteinExistence type="inferred from homology"/>
<protein>
    <recommendedName>
        <fullName evidence="4 6">Signal peptidase I</fullName>
        <ecNumber evidence="3 6">3.4.21.89</ecNumber>
    </recommendedName>
</protein>
<dbReference type="PROSITE" id="PS00761">
    <property type="entry name" value="SPASE_I_3"/>
    <property type="match status" value="1"/>
</dbReference>
<evidence type="ECO:0000313" key="9">
    <source>
        <dbReference type="Proteomes" id="UP001500954"/>
    </source>
</evidence>
<dbReference type="InterPro" id="IPR019758">
    <property type="entry name" value="Pept_S26A_signal_pept_1_CS"/>
</dbReference>